<comment type="caution">
    <text evidence="2">The sequence shown here is derived from an EMBL/GenBank/DDBJ whole genome shotgun (WGS) entry which is preliminary data.</text>
</comment>
<name>A0A9P5YV51_9AGAR</name>
<dbReference type="Proteomes" id="UP000807469">
    <property type="component" value="Unassembled WGS sequence"/>
</dbReference>
<protein>
    <submittedName>
        <fullName evidence="2">Uncharacterized protein</fullName>
    </submittedName>
</protein>
<keyword evidence="3" id="KW-1185">Reference proteome</keyword>
<evidence type="ECO:0000313" key="2">
    <source>
        <dbReference type="EMBL" id="KAF9474425.1"/>
    </source>
</evidence>
<evidence type="ECO:0000313" key="3">
    <source>
        <dbReference type="Proteomes" id="UP000807469"/>
    </source>
</evidence>
<feature type="region of interest" description="Disordered" evidence="1">
    <location>
        <begin position="10"/>
        <end position="84"/>
    </location>
</feature>
<evidence type="ECO:0000256" key="1">
    <source>
        <dbReference type="SAM" id="MobiDB-lite"/>
    </source>
</evidence>
<dbReference type="EMBL" id="MU155379">
    <property type="protein sequence ID" value="KAF9474425.1"/>
    <property type="molecule type" value="Genomic_DNA"/>
</dbReference>
<dbReference type="AlphaFoldDB" id="A0A9P5YV51"/>
<organism evidence="2 3">
    <name type="scientific">Pholiota conissans</name>
    <dbReference type="NCBI Taxonomy" id="109636"/>
    <lineage>
        <taxon>Eukaryota</taxon>
        <taxon>Fungi</taxon>
        <taxon>Dikarya</taxon>
        <taxon>Basidiomycota</taxon>
        <taxon>Agaricomycotina</taxon>
        <taxon>Agaricomycetes</taxon>
        <taxon>Agaricomycetidae</taxon>
        <taxon>Agaricales</taxon>
        <taxon>Agaricineae</taxon>
        <taxon>Strophariaceae</taxon>
        <taxon>Pholiota</taxon>
    </lineage>
</organism>
<feature type="compositionally biased region" description="Polar residues" evidence="1">
    <location>
        <begin position="14"/>
        <end position="42"/>
    </location>
</feature>
<reference evidence="2" key="1">
    <citation type="submission" date="2020-11" db="EMBL/GenBank/DDBJ databases">
        <authorList>
            <consortium name="DOE Joint Genome Institute"/>
            <person name="Ahrendt S."/>
            <person name="Riley R."/>
            <person name="Andreopoulos W."/>
            <person name="Labutti K."/>
            <person name="Pangilinan J."/>
            <person name="Ruiz-Duenas F.J."/>
            <person name="Barrasa J.M."/>
            <person name="Sanchez-Garcia M."/>
            <person name="Camarero S."/>
            <person name="Miyauchi S."/>
            <person name="Serrano A."/>
            <person name="Linde D."/>
            <person name="Babiker R."/>
            <person name="Drula E."/>
            <person name="Ayuso-Fernandez I."/>
            <person name="Pacheco R."/>
            <person name="Padilla G."/>
            <person name="Ferreira P."/>
            <person name="Barriuso J."/>
            <person name="Kellner H."/>
            <person name="Castanera R."/>
            <person name="Alfaro M."/>
            <person name="Ramirez L."/>
            <person name="Pisabarro A.G."/>
            <person name="Kuo A."/>
            <person name="Tritt A."/>
            <person name="Lipzen A."/>
            <person name="He G."/>
            <person name="Yan M."/>
            <person name="Ng V."/>
            <person name="Cullen D."/>
            <person name="Martin F."/>
            <person name="Rosso M.-N."/>
            <person name="Henrissat B."/>
            <person name="Hibbett D."/>
            <person name="Martinez A.T."/>
            <person name="Grigoriev I.V."/>
        </authorList>
    </citation>
    <scope>NUCLEOTIDE SEQUENCE</scope>
    <source>
        <strain evidence="2">CIRM-BRFM 674</strain>
    </source>
</reference>
<feature type="compositionally biased region" description="Basic residues" evidence="1">
    <location>
        <begin position="73"/>
        <end position="83"/>
    </location>
</feature>
<accession>A0A9P5YV51</accession>
<feature type="non-terminal residue" evidence="2">
    <location>
        <position position="111"/>
    </location>
</feature>
<proteinExistence type="predicted"/>
<sequence>MDFLRAIFKATAPAQLNRQNAEASTSTATDTNTGEPSTTQSRTPPNSDPPPPSSTTSTPVPAKLSNVNAYSTHQHKAGGKKAKLSGEMVDKFVGPMPIDRFFDVYVKDKTK</sequence>
<gene>
    <name evidence="2" type="ORF">BDN70DRAFT_319282</name>
</gene>